<dbReference type="GO" id="GO:0019843">
    <property type="term" value="F:rRNA binding"/>
    <property type="evidence" value="ECO:0007669"/>
    <property type="project" value="UniProtKB-KW"/>
</dbReference>
<comment type="subunit">
    <text evidence="10">Monomer. Associates with 30S ribosomal subunit, binds 16S rRNA.</text>
</comment>
<feature type="binding site" evidence="10">
    <location>
        <begin position="200"/>
        <end position="208"/>
    </location>
    <ligand>
        <name>GTP</name>
        <dbReference type="ChEBI" id="CHEBI:37565"/>
    </ligand>
</feature>
<keyword evidence="6 10" id="KW-0378">Hydrolase</keyword>
<evidence type="ECO:0000256" key="5">
    <source>
        <dbReference type="ARBA" id="ARBA00022741"/>
    </source>
</evidence>
<feature type="binding site" evidence="10">
    <location>
        <begin position="148"/>
        <end position="151"/>
    </location>
    <ligand>
        <name>GTP</name>
        <dbReference type="ChEBI" id="CHEBI:37565"/>
    </ligand>
</feature>
<evidence type="ECO:0000256" key="7">
    <source>
        <dbReference type="ARBA" id="ARBA00022833"/>
    </source>
</evidence>
<dbReference type="EC" id="3.6.1.-" evidence="10"/>
<evidence type="ECO:0000256" key="4">
    <source>
        <dbReference type="ARBA" id="ARBA00022730"/>
    </source>
</evidence>
<organism evidence="13 14">
    <name type="scientific">Schleiferilactobacillus harbinensis DSM 16991</name>
    <dbReference type="NCBI Taxonomy" id="1122147"/>
    <lineage>
        <taxon>Bacteria</taxon>
        <taxon>Bacillati</taxon>
        <taxon>Bacillota</taxon>
        <taxon>Bacilli</taxon>
        <taxon>Lactobacillales</taxon>
        <taxon>Lactobacillaceae</taxon>
        <taxon>Schleiferilactobacillus</taxon>
    </lineage>
</organism>
<dbReference type="PANTHER" id="PTHR32120:SF10">
    <property type="entry name" value="SMALL RIBOSOMAL SUBUNIT BIOGENESIS GTPASE RSGA"/>
    <property type="match status" value="1"/>
</dbReference>
<evidence type="ECO:0000259" key="11">
    <source>
        <dbReference type="PROSITE" id="PS50936"/>
    </source>
</evidence>
<dbReference type="eggNOG" id="COG1162">
    <property type="taxonomic scope" value="Bacteria"/>
</dbReference>
<evidence type="ECO:0000313" key="13">
    <source>
        <dbReference type="EMBL" id="KRM29489.1"/>
    </source>
</evidence>
<dbReference type="Pfam" id="PF03193">
    <property type="entry name" value="RsgA_GTPase"/>
    <property type="match status" value="1"/>
</dbReference>
<feature type="binding site" evidence="10">
    <location>
        <position position="283"/>
    </location>
    <ligand>
        <name>Zn(2+)</name>
        <dbReference type="ChEBI" id="CHEBI:29105"/>
    </ligand>
</feature>
<feature type="domain" description="EngC GTPase" evidence="11">
    <location>
        <begin position="109"/>
        <end position="256"/>
    </location>
</feature>
<keyword evidence="9 10" id="KW-0342">GTP-binding</keyword>
<name>A0A0R1XIG5_9LACO</name>
<keyword evidence="4 10" id="KW-0699">rRNA-binding</keyword>
<dbReference type="GO" id="GO:0046872">
    <property type="term" value="F:metal ion binding"/>
    <property type="evidence" value="ECO:0007669"/>
    <property type="project" value="UniProtKB-KW"/>
</dbReference>
<dbReference type="Gene3D" id="1.10.40.50">
    <property type="entry name" value="Probable gtpase engc, domain 3"/>
    <property type="match status" value="1"/>
</dbReference>
<comment type="subcellular location">
    <subcellularLocation>
        <location evidence="10">Cytoplasm</location>
    </subcellularLocation>
</comment>
<dbReference type="NCBIfam" id="TIGR00157">
    <property type="entry name" value="ribosome small subunit-dependent GTPase A"/>
    <property type="match status" value="1"/>
</dbReference>
<proteinExistence type="inferred from homology"/>
<keyword evidence="5 10" id="KW-0547">Nucleotide-binding</keyword>
<keyword evidence="2 10" id="KW-0690">Ribosome biogenesis</keyword>
<evidence type="ECO:0000256" key="1">
    <source>
        <dbReference type="ARBA" id="ARBA00022490"/>
    </source>
</evidence>
<dbReference type="EMBL" id="AZFW01000013">
    <property type="protein sequence ID" value="KRM29489.1"/>
    <property type="molecule type" value="Genomic_DNA"/>
</dbReference>
<comment type="caution">
    <text evidence="13">The sequence shown here is derived from an EMBL/GenBank/DDBJ whole genome shotgun (WGS) entry which is preliminary data.</text>
</comment>
<dbReference type="GO" id="GO:0042274">
    <property type="term" value="P:ribosomal small subunit biogenesis"/>
    <property type="evidence" value="ECO:0007669"/>
    <property type="project" value="UniProtKB-UniRule"/>
</dbReference>
<evidence type="ECO:0000256" key="3">
    <source>
        <dbReference type="ARBA" id="ARBA00022723"/>
    </source>
</evidence>
<dbReference type="PROSITE" id="PS51721">
    <property type="entry name" value="G_CP"/>
    <property type="match status" value="1"/>
</dbReference>
<dbReference type="Gene3D" id="3.40.50.300">
    <property type="entry name" value="P-loop containing nucleotide triphosphate hydrolases"/>
    <property type="match status" value="1"/>
</dbReference>
<comment type="similarity">
    <text evidence="10">Belongs to the TRAFAC class YlqF/YawG GTPase family. RsgA subfamily.</text>
</comment>
<dbReference type="OrthoDB" id="9809485at2"/>
<comment type="cofactor">
    <cofactor evidence="10">
        <name>Zn(2+)</name>
        <dbReference type="ChEBI" id="CHEBI:29105"/>
    </cofactor>
    <text evidence="10">Binds 1 zinc ion per subunit.</text>
</comment>
<reference evidence="13 14" key="1">
    <citation type="journal article" date="2015" name="Genome Announc.">
        <title>Expanding the biotechnology potential of lactobacilli through comparative genomics of 213 strains and associated genera.</title>
        <authorList>
            <person name="Sun Z."/>
            <person name="Harris H.M."/>
            <person name="McCann A."/>
            <person name="Guo C."/>
            <person name="Argimon S."/>
            <person name="Zhang W."/>
            <person name="Yang X."/>
            <person name="Jeffery I.B."/>
            <person name="Cooney J.C."/>
            <person name="Kagawa T.F."/>
            <person name="Liu W."/>
            <person name="Song Y."/>
            <person name="Salvetti E."/>
            <person name="Wrobel A."/>
            <person name="Rasinkangas P."/>
            <person name="Parkhill J."/>
            <person name="Rea M.C."/>
            <person name="O'Sullivan O."/>
            <person name="Ritari J."/>
            <person name="Douillard F.P."/>
            <person name="Paul Ross R."/>
            <person name="Yang R."/>
            <person name="Briner A.E."/>
            <person name="Felis G.E."/>
            <person name="de Vos W.M."/>
            <person name="Barrangou R."/>
            <person name="Klaenhammer T.R."/>
            <person name="Caufield P.W."/>
            <person name="Cui Y."/>
            <person name="Zhang H."/>
            <person name="O'Toole P.W."/>
        </authorList>
    </citation>
    <scope>NUCLEOTIDE SEQUENCE [LARGE SCALE GENOMIC DNA]</scope>
    <source>
        <strain evidence="13 14">DSM 16991</strain>
    </source>
</reference>
<dbReference type="GO" id="GO:0005737">
    <property type="term" value="C:cytoplasm"/>
    <property type="evidence" value="ECO:0007669"/>
    <property type="project" value="UniProtKB-SubCell"/>
</dbReference>
<dbReference type="SUPFAM" id="SSF52540">
    <property type="entry name" value="P-loop containing nucleoside triphosphate hydrolases"/>
    <property type="match status" value="1"/>
</dbReference>
<dbReference type="InterPro" id="IPR010914">
    <property type="entry name" value="RsgA_GTPase_dom"/>
</dbReference>
<gene>
    <name evidence="10" type="primary">rsgA</name>
    <name evidence="13" type="ORF">FC91_GL000506</name>
</gene>
<evidence type="ECO:0000256" key="2">
    <source>
        <dbReference type="ARBA" id="ARBA00022517"/>
    </source>
</evidence>
<dbReference type="AlphaFoldDB" id="A0A0R1XIG5"/>
<accession>A0A0R1XIG5</accession>
<dbReference type="GO" id="GO:0005525">
    <property type="term" value="F:GTP binding"/>
    <property type="evidence" value="ECO:0007669"/>
    <property type="project" value="UniProtKB-UniRule"/>
</dbReference>
<dbReference type="GO" id="GO:0003924">
    <property type="term" value="F:GTPase activity"/>
    <property type="evidence" value="ECO:0007669"/>
    <property type="project" value="UniProtKB-UniRule"/>
</dbReference>
<dbReference type="PATRIC" id="fig|1122147.4.peg.527"/>
<protein>
    <recommendedName>
        <fullName evidence="10">Small ribosomal subunit biogenesis GTPase RsgA</fullName>
        <ecNumber evidence="10">3.6.1.-</ecNumber>
    </recommendedName>
</protein>
<feature type="binding site" evidence="10">
    <location>
        <position position="296"/>
    </location>
    <ligand>
        <name>Zn(2+)</name>
        <dbReference type="ChEBI" id="CHEBI:29105"/>
    </ligand>
</feature>
<evidence type="ECO:0000313" key="14">
    <source>
        <dbReference type="Proteomes" id="UP000050949"/>
    </source>
</evidence>
<feature type="domain" description="CP-type G" evidence="12">
    <location>
        <begin position="90"/>
        <end position="258"/>
    </location>
</feature>
<keyword evidence="8 10" id="KW-0694">RNA-binding</keyword>
<dbReference type="RefSeq" id="WP_121499981.1">
    <property type="nucleotide sequence ID" value="NZ_AUEH01000032.1"/>
</dbReference>
<sequence length="347" mass="38256">MIDYLTTYGLTDRIRNTVPVTDQTQLARVIGEQKELYQVMTAAGPRSAEITGKFRFNTVSRADFPAVGDWVVCRLTANGPVLIERVVPRFSQFTRKMAGLTTDAQVVAANVDTVFIVMALNHDFNLRRLERYVTVAYDSGANPVVVLTKADLTDHVQEQIAQVEESAVGLPVHAVSAITNLGQGEILPYFQEGQTVVLLGSSGAGKSTLANWLLGETVQVTNDTRAGDDHGKHTTTSREILRLPNGGLLMDTPGMRELQLWDTTDTGAIAQSFQDIETLAAQCRFRNCTHEREPGCAVQAAIAEGTLDPQRLVSYRKLQRENAFLAKQTAQRAKVLTHRANKRRYAE</sequence>
<evidence type="ECO:0000256" key="6">
    <source>
        <dbReference type="ARBA" id="ARBA00022801"/>
    </source>
</evidence>
<evidence type="ECO:0000256" key="10">
    <source>
        <dbReference type="HAMAP-Rule" id="MF_01820"/>
    </source>
</evidence>
<evidence type="ECO:0000256" key="8">
    <source>
        <dbReference type="ARBA" id="ARBA00022884"/>
    </source>
</evidence>
<dbReference type="CDD" id="cd01854">
    <property type="entry name" value="YjeQ_EngC"/>
    <property type="match status" value="1"/>
</dbReference>
<dbReference type="PANTHER" id="PTHR32120">
    <property type="entry name" value="SMALL RIBOSOMAL SUBUNIT BIOGENESIS GTPASE RSGA"/>
    <property type="match status" value="1"/>
</dbReference>
<feature type="binding site" evidence="10">
    <location>
        <position position="290"/>
    </location>
    <ligand>
        <name>Zn(2+)</name>
        <dbReference type="ChEBI" id="CHEBI:29105"/>
    </ligand>
</feature>
<dbReference type="InterPro" id="IPR030378">
    <property type="entry name" value="G_CP_dom"/>
</dbReference>
<dbReference type="Proteomes" id="UP000050949">
    <property type="component" value="Unassembled WGS sequence"/>
</dbReference>
<comment type="function">
    <text evidence="10">One of several proteins that assist in the late maturation steps of the functional core of the 30S ribosomal subunit. Helps release RbfA from mature subunits. May play a role in the assembly of ribosomal proteins into the subunit. Circularly permuted GTPase that catalyzes slow GTP hydrolysis, GTPase activity is stimulated by the 30S ribosomal subunit.</text>
</comment>
<dbReference type="HAMAP" id="MF_01820">
    <property type="entry name" value="GTPase_RsgA"/>
    <property type="match status" value="1"/>
</dbReference>
<keyword evidence="7 10" id="KW-0862">Zinc</keyword>
<dbReference type="InterPro" id="IPR004881">
    <property type="entry name" value="Ribosome_biogen_GTPase_RsgA"/>
</dbReference>
<evidence type="ECO:0000259" key="12">
    <source>
        <dbReference type="PROSITE" id="PS51721"/>
    </source>
</evidence>
<dbReference type="PROSITE" id="PS50936">
    <property type="entry name" value="ENGC_GTPASE"/>
    <property type="match status" value="1"/>
</dbReference>
<feature type="binding site" evidence="10">
    <location>
        <position position="288"/>
    </location>
    <ligand>
        <name>Zn(2+)</name>
        <dbReference type="ChEBI" id="CHEBI:29105"/>
    </ligand>
</feature>
<keyword evidence="1 10" id="KW-0963">Cytoplasm</keyword>
<evidence type="ECO:0000256" key="9">
    <source>
        <dbReference type="ARBA" id="ARBA00023134"/>
    </source>
</evidence>
<dbReference type="InterPro" id="IPR027417">
    <property type="entry name" value="P-loop_NTPase"/>
</dbReference>
<keyword evidence="3 10" id="KW-0479">Metal-binding</keyword>